<proteinExistence type="predicted"/>
<gene>
    <name evidence="2" type="ORF">GCM10009733_006160</name>
</gene>
<name>A0ABP4QJ72_9ACTN</name>
<protein>
    <submittedName>
        <fullName evidence="2">Uncharacterized protein</fullName>
    </submittedName>
</protein>
<comment type="caution">
    <text evidence="2">The sequence shown here is derived from an EMBL/GenBank/DDBJ whole genome shotgun (WGS) entry which is preliminary data.</text>
</comment>
<reference evidence="3" key="1">
    <citation type="journal article" date="2019" name="Int. J. Syst. Evol. Microbiol.">
        <title>The Global Catalogue of Microorganisms (GCM) 10K type strain sequencing project: providing services to taxonomists for standard genome sequencing and annotation.</title>
        <authorList>
            <consortium name="The Broad Institute Genomics Platform"/>
            <consortium name="The Broad Institute Genome Sequencing Center for Infectious Disease"/>
            <person name="Wu L."/>
            <person name="Ma J."/>
        </authorList>
    </citation>
    <scope>NUCLEOTIDE SEQUENCE [LARGE SCALE GENOMIC DNA]</scope>
    <source>
        <strain evidence="3">JCM 13929</strain>
    </source>
</reference>
<evidence type="ECO:0000256" key="1">
    <source>
        <dbReference type="SAM" id="MobiDB-lite"/>
    </source>
</evidence>
<sequence length="78" mass="7808">MVAAAANAVVRTSATQAHSGSEDTSGPTAKVTAANCSVGMSSGGRYCLLTAGDACRARCEGREPVWDDTGQNLGFGGK</sequence>
<feature type="compositionally biased region" description="Low complexity" evidence="1">
    <location>
        <begin position="1"/>
        <end position="10"/>
    </location>
</feature>
<organism evidence="2 3">
    <name type="scientific">Nonomuraea maheshkhaliensis</name>
    <dbReference type="NCBI Taxonomy" id="419590"/>
    <lineage>
        <taxon>Bacteria</taxon>
        <taxon>Bacillati</taxon>
        <taxon>Actinomycetota</taxon>
        <taxon>Actinomycetes</taxon>
        <taxon>Streptosporangiales</taxon>
        <taxon>Streptosporangiaceae</taxon>
        <taxon>Nonomuraea</taxon>
    </lineage>
</organism>
<accession>A0ABP4QJ72</accession>
<dbReference type="EMBL" id="BAAAMU010000003">
    <property type="protein sequence ID" value="GAA1612887.1"/>
    <property type="molecule type" value="Genomic_DNA"/>
</dbReference>
<feature type="region of interest" description="Disordered" evidence="1">
    <location>
        <begin position="1"/>
        <end position="29"/>
    </location>
</feature>
<evidence type="ECO:0000313" key="3">
    <source>
        <dbReference type="Proteomes" id="UP001500064"/>
    </source>
</evidence>
<keyword evidence="3" id="KW-1185">Reference proteome</keyword>
<dbReference type="Proteomes" id="UP001500064">
    <property type="component" value="Unassembled WGS sequence"/>
</dbReference>
<evidence type="ECO:0000313" key="2">
    <source>
        <dbReference type="EMBL" id="GAA1612887.1"/>
    </source>
</evidence>
<feature type="compositionally biased region" description="Polar residues" evidence="1">
    <location>
        <begin position="12"/>
        <end position="27"/>
    </location>
</feature>